<dbReference type="InterPro" id="IPR033856">
    <property type="entry name" value="Trp_halogen"/>
</dbReference>
<feature type="binding site" evidence="2">
    <location>
        <position position="344"/>
    </location>
    <ligand>
        <name>FAD</name>
        <dbReference type="ChEBI" id="CHEBI:57692"/>
    </ligand>
</feature>
<feature type="binding site" evidence="2">
    <location>
        <position position="353"/>
    </location>
    <ligand>
        <name>L-tryptophan</name>
        <dbReference type="ChEBI" id="CHEBI:57912"/>
    </ligand>
</feature>
<dbReference type="InterPro" id="IPR050816">
    <property type="entry name" value="Flavin-dep_Halogenase_NPB"/>
</dbReference>
<evidence type="ECO:0000256" key="1">
    <source>
        <dbReference type="PIRSR" id="PIRSR011396-1"/>
    </source>
</evidence>
<dbReference type="OrthoDB" id="7178350at2"/>
<dbReference type="RefSeq" id="WP_133494156.1">
    <property type="nucleotide sequence ID" value="NZ_BMLU01000001.1"/>
</dbReference>
<name>A0A4R6FYV1_9SPHN</name>
<dbReference type="GO" id="GO:0004497">
    <property type="term" value="F:monooxygenase activity"/>
    <property type="evidence" value="ECO:0007669"/>
    <property type="project" value="InterPro"/>
</dbReference>
<organism evidence="3 4">
    <name type="scientific">Stakelama pacifica</name>
    <dbReference type="NCBI Taxonomy" id="517720"/>
    <lineage>
        <taxon>Bacteria</taxon>
        <taxon>Pseudomonadati</taxon>
        <taxon>Pseudomonadota</taxon>
        <taxon>Alphaproteobacteria</taxon>
        <taxon>Sphingomonadales</taxon>
        <taxon>Sphingomonadaceae</taxon>
        <taxon>Stakelama</taxon>
    </lineage>
</organism>
<dbReference type="AlphaFoldDB" id="A0A4R6FYV1"/>
<keyword evidence="4" id="KW-1185">Reference proteome</keyword>
<reference evidence="3 4" key="1">
    <citation type="submission" date="2019-03" db="EMBL/GenBank/DDBJ databases">
        <title>Genomic Encyclopedia of Type Strains, Phase IV (KMG-IV): sequencing the most valuable type-strain genomes for metagenomic binning, comparative biology and taxonomic classification.</title>
        <authorList>
            <person name="Goeker M."/>
        </authorList>
    </citation>
    <scope>NUCLEOTIDE SEQUENCE [LARGE SCALE GENOMIC DNA]</scope>
    <source>
        <strain evidence="3 4">DSM 25059</strain>
    </source>
</reference>
<proteinExistence type="predicted"/>
<evidence type="ECO:0000256" key="2">
    <source>
        <dbReference type="PIRSR" id="PIRSR011396-2"/>
    </source>
</evidence>
<evidence type="ECO:0000313" key="4">
    <source>
        <dbReference type="Proteomes" id="UP000295493"/>
    </source>
</evidence>
<feature type="binding site" evidence="2">
    <location>
        <position position="87"/>
    </location>
    <ligand>
        <name>7-chloro-L-tryptophan</name>
        <dbReference type="ChEBI" id="CHEBI:58713"/>
    </ligand>
</feature>
<dbReference type="PIRSF" id="PIRSF011396">
    <property type="entry name" value="Trp_halogenase"/>
    <property type="match status" value="1"/>
</dbReference>
<dbReference type="Proteomes" id="UP000295493">
    <property type="component" value="Unassembled WGS sequence"/>
</dbReference>
<accession>A0A4R6FYV1</accession>
<keyword evidence="2" id="KW-0547">Nucleotide-binding</keyword>
<dbReference type="InterPro" id="IPR036188">
    <property type="entry name" value="FAD/NAD-bd_sf"/>
</dbReference>
<dbReference type="PANTHER" id="PTHR43747">
    <property type="entry name" value="FAD-BINDING PROTEIN"/>
    <property type="match status" value="1"/>
</dbReference>
<keyword evidence="2" id="KW-0274">FAD</keyword>
<dbReference type="InterPro" id="IPR006905">
    <property type="entry name" value="Flavin_halogenase"/>
</dbReference>
<feature type="binding site" evidence="2">
    <location>
        <begin position="19"/>
        <end position="22"/>
    </location>
    <ligand>
        <name>FAD</name>
        <dbReference type="ChEBI" id="CHEBI:57692"/>
    </ligand>
</feature>
<keyword evidence="2" id="KW-0285">Flavoprotein</keyword>
<protein>
    <submittedName>
        <fullName evidence="3">Flavin-dependent dehydrogenase</fullName>
    </submittedName>
</protein>
<dbReference type="GO" id="GO:0000166">
    <property type="term" value="F:nucleotide binding"/>
    <property type="evidence" value="ECO:0007669"/>
    <property type="project" value="UniProtKB-KW"/>
</dbReference>
<comment type="caution">
    <text evidence="3">The sequence shown here is derived from an EMBL/GenBank/DDBJ whole genome shotgun (WGS) entry which is preliminary data.</text>
</comment>
<gene>
    <name evidence="3" type="ORF">EV664_101606</name>
</gene>
<feature type="active site" evidence="1">
    <location>
        <position position="87"/>
    </location>
</feature>
<dbReference type="SUPFAM" id="SSF51905">
    <property type="entry name" value="FAD/NAD(P)-binding domain"/>
    <property type="match status" value="1"/>
</dbReference>
<dbReference type="PANTHER" id="PTHR43747:SF4">
    <property type="entry name" value="FLAVIN-DEPENDENT TRYPTOPHAN HALOGENASE"/>
    <property type="match status" value="1"/>
</dbReference>
<dbReference type="EMBL" id="SNWD01000001">
    <property type="protein sequence ID" value="TDN87027.1"/>
    <property type="molecule type" value="Genomic_DNA"/>
</dbReference>
<sequence length="519" mass="57032">MDDGKGKPDHINTVTVVGGGTAGWLAACRIAAEARRMGREIRLCLVESDRVPPIGVGEGTWPTMRNTLAKIGVSETDFVRECDATFKQGARFTGWADGSPGDSYYHPLNPPAGATRIDLARFWPGEGGGASFAGWIDFQAALCDAGLAPKAITSAEYQGQANYAYHLDAGKFAAFLKEHATSRLGVEHIVGDVADAVLDDSGDIGHLTLSDGRSVSGDLFIDCTGFAALLIGKVYAVPFRSCRDILFADRAIAMQVPYAQENAPIASQTISTATGAGWIWDIGLWARRGVGHVYSSAHCDDERAEKMLRDYIGPAAKDLTSRRIDIDAGYRTRFWQNNCVAVGLSAGFLEPLEASALMLVETSLDAIAERLPQNRQAMRIAARQFNTTFLHHWARIIEFLKLHYGITRRRDTDFWRDNADPASFPDELAERLEFWRHHSPNAQDFTHAREVFGWPSYQYVLNGMGFAADRSSLGDGSPNAAVARGLLEQLDRLRSEALTRLPAHRDLIRAIREHGLQRI</sequence>
<dbReference type="PROSITE" id="PS51257">
    <property type="entry name" value="PROKAR_LIPOPROTEIN"/>
    <property type="match status" value="1"/>
</dbReference>
<evidence type="ECO:0000313" key="3">
    <source>
        <dbReference type="EMBL" id="TDN87027.1"/>
    </source>
</evidence>
<feature type="binding site" evidence="2">
    <location>
        <position position="193"/>
    </location>
    <ligand>
        <name>FAD</name>
        <dbReference type="ChEBI" id="CHEBI:57692"/>
    </ligand>
</feature>
<dbReference type="Pfam" id="PF04820">
    <property type="entry name" value="Trp_halogenase"/>
    <property type="match status" value="1"/>
</dbReference>
<dbReference type="Gene3D" id="3.50.50.60">
    <property type="entry name" value="FAD/NAD(P)-binding domain"/>
    <property type="match status" value="1"/>
</dbReference>